<evidence type="ECO:0000313" key="8">
    <source>
        <dbReference type="Proteomes" id="UP001251870"/>
    </source>
</evidence>
<dbReference type="InterPro" id="IPR050884">
    <property type="entry name" value="CNP_phosphodiesterase-III"/>
</dbReference>
<keyword evidence="8" id="KW-1185">Reference proteome</keyword>
<evidence type="ECO:0000313" key="7">
    <source>
        <dbReference type="EMBL" id="MDR8018596.1"/>
    </source>
</evidence>
<evidence type="ECO:0000259" key="6">
    <source>
        <dbReference type="Pfam" id="PF00149"/>
    </source>
</evidence>
<proteinExistence type="inferred from homology"/>
<evidence type="ECO:0000256" key="3">
    <source>
        <dbReference type="ARBA" id="ARBA00023004"/>
    </source>
</evidence>
<dbReference type="EMBL" id="JAVKGR010000002">
    <property type="protein sequence ID" value="MDR8018596.1"/>
    <property type="molecule type" value="Genomic_DNA"/>
</dbReference>
<keyword evidence="2" id="KW-0378">Hydrolase</keyword>
<dbReference type="SUPFAM" id="SSF56300">
    <property type="entry name" value="Metallo-dependent phosphatases"/>
    <property type="match status" value="1"/>
</dbReference>
<name>A0ABU2DQC1_9MICC</name>
<evidence type="ECO:0000256" key="5">
    <source>
        <dbReference type="SAM" id="MobiDB-lite"/>
    </source>
</evidence>
<evidence type="ECO:0000256" key="2">
    <source>
        <dbReference type="ARBA" id="ARBA00022801"/>
    </source>
</evidence>
<evidence type="ECO:0000256" key="1">
    <source>
        <dbReference type="ARBA" id="ARBA00022723"/>
    </source>
</evidence>
<feature type="region of interest" description="Disordered" evidence="5">
    <location>
        <begin position="107"/>
        <end position="132"/>
    </location>
</feature>
<feature type="region of interest" description="Disordered" evidence="5">
    <location>
        <begin position="287"/>
        <end position="311"/>
    </location>
</feature>
<protein>
    <submittedName>
        <fullName evidence="7">Metallophosphoesterase</fullName>
    </submittedName>
</protein>
<dbReference type="InterPro" id="IPR029052">
    <property type="entry name" value="Metallo-depent_PP-like"/>
</dbReference>
<comment type="caution">
    <text evidence="7">The sequence shown here is derived from an EMBL/GenBank/DDBJ whole genome shotgun (WGS) entry which is preliminary data.</text>
</comment>
<organism evidence="7 8">
    <name type="scientific">Nesterenkonia aerolata</name>
    <dbReference type="NCBI Taxonomy" id="3074079"/>
    <lineage>
        <taxon>Bacteria</taxon>
        <taxon>Bacillati</taxon>
        <taxon>Actinomycetota</taxon>
        <taxon>Actinomycetes</taxon>
        <taxon>Micrococcales</taxon>
        <taxon>Micrococcaceae</taxon>
        <taxon>Nesterenkonia</taxon>
    </lineage>
</organism>
<feature type="compositionally biased region" description="Low complexity" evidence="5">
    <location>
        <begin position="109"/>
        <end position="132"/>
    </location>
</feature>
<dbReference type="RefSeq" id="WP_310547582.1">
    <property type="nucleotide sequence ID" value="NZ_JAVKGR010000002.1"/>
</dbReference>
<comment type="similarity">
    <text evidence="4">Belongs to the cyclic nucleotide phosphodiesterase class-III family.</text>
</comment>
<evidence type="ECO:0000256" key="4">
    <source>
        <dbReference type="ARBA" id="ARBA00025742"/>
    </source>
</evidence>
<dbReference type="PANTHER" id="PTHR42988">
    <property type="entry name" value="PHOSPHOHYDROLASE"/>
    <property type="match status" value="1"/>
</dbReference>
<reference evidence="7 8" key="1">
    <citation type="submission" date="2023-09" db="EMBL/GenBank/DDBJ databases">
        <title>Description of three actinobacteria isolated from air of manufacturing shop in a pharmaceutical factory.</title>
        <authorList>
            <person name="Zhang D.-F."/>
        </authorList>
    </citation>
    <scope>NUCLEOTIDE SEQUENCE [LARGE SCALE GENOMIC DNA]</scope>
    <source>
        <strain evidence="7 8">LY-0111</strain>
    </source>
</reference>
<feature type="domain" description="Calcineurin-like phosphoesterase" evidence="6">
    <location>
        <begin position="7"/>
        <end position="222"/>
    </location>
</feature>
<keyword evidence="1" id="KW-0479">Metal-binding</keyword>
<dbReference type="InterPro" id="IPR004843">
    <property type="entry name" value="Calcineurin-like_PHP"/>
</dbReference>
<dbReference type="Gene3D" id="3.60.21.10">
    <property type="match status" value="1"/>
</dbReference>
<dbReference type="Pfam" id="PF00149">
    <property type="entry name" value="Metallophos"/>
    <property type="match status" value="1"/>
</dbReference>
<accession>A0ABU2DQC1</accession>
<dbReference type="PANTHER" id="PTHR42988:SF2">
    <property type="entry name" value="CYCLIC NUCLEOTIDE PHOSPHODIESTERASE CBUA0032-RELATED"/>
    <property type="match status" value="1"/>
</dbReference>
<feature type="compositionally biased region" description="Low complexity" evidence="5">
    <location>
        <begin position="287"/>
        <end position="299"/>
    </location>
</feature>
<dbReference type="Proteomes" id="UP001251870">
    <property type="component" value="Unassembled WGS sequence"/>
</dbReference>
<keyword evidence="3" id="KW-0408">Iron</keyword>
<gene>
    <name evidence="7" type="ORF">RIL96_03335</name>
</gene>
<sequence>MSADQITLLHLSDLHATASGTLFETIPVAQYVQDLTAQLPRTAPGLDAVVVTGDLVHRQDAAAYHGVFSALSALREVFDISLHLVPGNHDVSDHPAFSHPACHQHAGIQHAGTQHAGTQHAGTQHAGAQHAGTGLPWSRQLGPLRLIGLDSSTAELGEQQLHRLREILREPAPWGSVLCLHHSPVDSPLKNLAGRGLVDSAALADVVRGSDIRLILTGHYHHVQSGSFAGAGLWTTPALAYQQPTDDPQQLSGEVVDRPMYSIITLTRHSWSAVPLELRRAATISSQTASLQTASSQTARPSATGHHTASS</sequence>